<dbReference type="Proteomes" id="UP001175227">
    <property type="component" value="Unassembled WGS sequence"/>
</dbReference>
<feature type="transmembrane region" description="Helical" evidence="1">
    <location>
        <begin position="113"/>
        <end position="137"/>
    </location>
</feature>
<comment type="caution">
    <text evidence="2">The sequence shown here is derived from an EMBL/GenBank/DDBJ whole genome shotgun (WGS) entry which is preliminary data.</text>
</comment>
<name>A0AA39NL30_9AGAR</name>
<accession>A0AA39NL30</accession>
<keyword evidence="1" id="KW-1133">Transmembrane helix</keyword>
<evidence type="ECO:0000256" key="1">
    <source>
        <dbReference type="SAM" id="Phobius"/>
    </source>
</evidence>
<keyword evidence="1" id="KW-0472">Membrane</keyword>
<protein>
    <submittedName>
        <fullName evidence="2">Uncharacterized protein</fullName>
    </submittedName>
</protein>
<keyword evidence="3" id="KW-1185">Reference proteome</keyword>
<organism evidence="2 3">
    <name type="scientific">Armillaria novae-zelandiae</name>
    <dbReference type="NCBI Taxonomy" id="153914"/>
    <lineage>
        <taxon>Eukaryota</taxon>
        <taxon>Fungi</taxon>
        <taxon>Dikarya</taxon>
        <taxon>Basidiomycota</taxon>
        <taxon>Agaricomycotina</taxon>
        <taxon>Agaricomycetes</taxon>
        <taxon>Agaricomycetidae</taxon>
        <taxon>Agaricales</taxon>
        <taxon>Marasmiineae</taxon>
        <taxon>Physalacriaceae</taxon>
        <taxon>Armillaria</taxon>
    </lineage>
</organism>
<gene>
    <name evidence="2" type="ORF">IW261DRAFT_1520149</name>
</gene>
<proteinExistence type="predicted"/>
<reference evidence="2" key="1">
    <citation type="submission" date="2023-06" db="EMBL/GenBank/DDBJ databases">
        <authorList>
            <consortium name="Lawrence Berkeley National Laboratory"/>
            <person name="Ahrendt S."/>
            <person name="Sahu N."/>
            <person name="Indic B."/>
            <person name="Wong-Bajracharya J."/>
            <person name="Merenyi Z."/>
            <person name="Ke H.-M."/>
            <person name="Monk M."/>
            <person name="Kocsube S."/>
            <person name="Drula E."/>
            <person name="Lipzen A."/>
            <person name="Balint B."/>
            <person name="Henrissat B."/>
            <person name="Andreopoulos B."/>
            <person name="Martin F.M."/>
            <person name="Harder C.B."/>
            <person name="Rigling D."/>
            <person name="Ford K.L."/>
            <person name="Foster G.D."/>
            <person name="Pangilinan J."/>
            <person name="Papanicolaou A."/>
            <person name="Barry K."/>
            <person name="LaButti K."/>
            <person name="Viragh M."/>
            <person name="Koriabine M."/>
            <person name="Yan M."/>
            <person name="Riley R."/>
            <person name="Champramary S."/>
            <person name="Plett K.L."/>
            <person name="Tsai I.J."/>
            <person name="Slot J."/>
            <person name="Sipos G."/>
            <person name="Plett J."/>
            <person name="Nagy L.G."/>
            <person name="Grigoriev I.V."/>
        </authorList>
    </citation>
    <scope>NUCLEOTIDE SEQUENCE</scope>
    <source>
        <strain evidence="2">ICMP 16352</strain>
    </source>
</reference>
<dbReference type="AlphaFoldDB" id="A0AA39NL30"/>
<sequence length="151" mass="16836">MTEKINERPGSRGCANVTRLSSFLRSPFGYHYSMCLHTTQYTHQKSIVRLSSKYYPIIVATRYAFNACGTTCLHQSVSGISATCSLCFSPLLCSPFLYVSFIHRSRSPKKGSVLSAVVLSLVLIFMLTLHGLILFGLRFSPFYTLHQLSGP</sequence>
<evidence type="ECO:0000313" key="3">
    <source>
        <dbReference type="Proteomes" id="UP001175227"/>
    </source>
</evidence>
<evidence type="ECO:0000313" key="2">
    <source>
        <dbReference type="EMBL" id="KAK0467453.1"/>
    </source>
</evidence>
<keyword evidence="1" id="KW-0812">Transmembrane</keyword>
<dbReference type="EMBL" id="JAUEPR010000077">
    <property type="protein sequence ID" value="KAK0467453.1"/>
    <property type="molecule type" value="Genomic_DNA"/>
</dbReference>